<dbReference type="EMBL" id="MN739720">
    <property type="protein sequence ID" value="QHT22755.1"/>
    <property type="molecule type" value="Genomic_DNA"/>
</dbReference>
<proteinExistence type="predicted"/>
<feature type="compositionally biased region" description="Acidic residues" evidence="1">
    <location>
        <begin position="176"/>
        <end position="199"/>
    </location>
</feature>
<sequence>MNTFKFDNAEYKKKNKYETDTRFFKNNLQSAVNPENIKKEKDFTVEQKDFPRLAVNQGESSMPTSTPTVSFVDMMKESINAENNPSVLKETVNPGWVSISRNKETSQIEWKWGDKTEYMKQLEKKEQLNNNLSYCMHKTIHKMHEDYIKYEELYDEIYGDGAYSHTYRYSVQYDSVTDDESGNDETPGDYSVEYDDDYY</sequence>
<protein>
    <submittedName>
        <fullName evidence="2">Uncharacterized protein</fullName>
    </submittedName>
</protein>
<reference evidence="2" key="1">
    <citation type="journal article" date="2020" name="Nature">
        <title>Giant virus diversity and host interactions through global metagenomics.</title>
        <authorList>
            <person name="Schulz F."/>
            <person name="Roux S."/>
            <person name="Paez-Espino D."/>
            <person name="Jungbluth S."/>
            <person name="Walsh D.A."/>
            <person name="Denef V.J."/>
            <person name="McMahon K.D."/>
            <person name="Konstantinidis K.T."/>
            <person name="Eloe-Fadrosh E.A."/>
            <person name="Kyrpides N.C."/>
            <person name="Woyke T."/>
        </authorList>
    </citation>
    <scope>NUCLEOTIDE SEQUENCE</scope>
    <source>
        <strain evidence="2">GVMAG-M-3300023179-114</strain>
    </source>
</reference>
<evidence type="ECO:0000313" key="2">
    <source>
        <dbReference type="EMBL" id="QHT22755.1"/>
    </source>
</evidence>
<feature type="region of interest" description="Disordered" evidence="1">
    <location>
        <begin position="175"/>
        <end position="199"/>
    </location>
</feature>
<dbReference type="AlphaFoldDB" id="A0A6C0E5R4"/>
<name>A0A6C0E5R4_9ZZZZ</name>
<organism evidence="2">
    <name type="scientific">viral metagenome</name>
    <dbReference type="NCBI Taxonomy" id="1070528"/>
    <lineage>
        <taxon>unclassified sequences</taxon>
        <taxon>metagenomes</taxon>
        <taxon>organismal metagenomes</taxon>
    </lineage>
</organism>
<accession>A0A6C0E5R4</accession>
<evidence type="ECO:0000256" key="1">
    <source>
        <dbReference type="SAM" id="MobiDB-lite"/>
    </source>
</evidence>